<protein>
    <submittedName>
        <fullName evidence="1">Uncharacterized protein</fullName>
    </submittedName>
</protein>
<dbReference type="EMBL" id="LT552960">
    <property type="protein sequence ID" value="SAL99744.1"/>
    <property type="molecule type" value="Genomic_DNA"/>
</dbReference>
<gene>
    <name evidence="1" type="primary">ABSGL_05389.1 scaffold 6959</name>
</gene>
<sequence>MDLLSNDRFVMGCGRYDLDCTIGNCHPNIRYQSVPGVATQDFESDGCRDCPVRGVHGANGYGGYFVPTLENFTLVVQRNIFRRISPNEQRVKELRYPVSDEMHLLGHGLANQLIMEGNKQKAGGLLQKRSLPWSDSGEKAI</sequence>
<evidence type="ECO:0000313" key="2">
    <source>
        <dbReference type="Proteomes" id="UP000078561"/>
    </source>
</evidence>
<reference evidence="1" key="1">
    <citation type="submission" date="2016-04" db="EMBL/GenBank/DDBJ databases">
        <authorList>
            <person name="Evans L.H."/>
            <person name="Alamgir A."/>
            <person name="Owens N."/>
            <person name="Weber N.D."/>
            <person name="Virtaneva K."/>
            <person name="Barbian K."/>
            <person name="Babar A."/>
            <person name="Rosenke K."/>
        </authorList>
    </citation>
    <scope>NUCLEOTIDE SEQUENCE [LARGE SCALE GENOMIC DNA]</scope>
    <source>
        <strain evidence="1">CBS 101.48</strain>
    </source>
</reference>
<dbReference type="InParanoid" id="A0A163JJF0"/>
<keyword evidence="2" id="KW-1185">Reference proteome</keyword>
<organism evidence="1">
    <name type="scientific">Absidia glauca</name>
    <name type="common">Pin mould</name>
    <dbReference type="NCBI Taxonomy" id="4829"/>
    <lineage>
        <taxon>Eukaryota</taxon>
        <taxon>Fungi</taxon>
        <taxon>Fungi incertae sedis</taxon>
        <taxon>Mucoromycota</taxon>
        <taxon>Mucoromycotina</taxon>
        <taxon>Mucoromycetes</taxon>
        <taxon>Mucorales</taxon>
        <taxon>Cunninghamellaceae</taxon>
        <taxon>Absidia</taxon>
    </lineage>
</organism>
<dbReference type="Proteomes" id="UP000078561">
    <property type="component" value="Unassembled WGS sequence"/>
</dbReference>
<proteinExistence type="predicted"/>
<name>A0A163JJF0_ABSGL</name>
<dbReference type="AlphaFoldDB" id="A0A163JJF0"/>
<accession>A0A163JJF0</accession>
<evidence type="ECO:0000313" key="1">
    <source>
        <dbReference type="EMBL" id="SAL99744.1"/>
    </source>
</evidence>